<keyword evidence="2" id="KW-1185">Reference proteome</keyword>
<evidence type="ECO:0000313" key="3">
    <source>
        <dbReference type="RefSeq" id="XP_021842741.1"/>
    </source>
</evidence>
<sequence>MEAYAPLLVRTRVPQPSLQRYAVIQIFDKLRSTPSILNSISDFEREAITQCLQSSSLAVVDQSVRELCRLVKDSKLDPSFALLELQSSLEGCPPRFVNVFVKGIGFLVRFGFCTRRFGSQNFVDAPENHPFIKVVTCRSEAQSELVQQVVLFVVHGKQCGIAEVCDFLRPLLTFSVLRACSSDSSLSSFLSLVIYSLMSLCCSLLHEANPLLEMLIGCLRCFNLRGAEDLAKVAIFAEFLVDAYSVVLRHIVKMGSMVTEVQLIGVKLLDALLTLCSDFEKRNIESKPVLELSRRLLSFQIELKLQYVPQFSSPMLSLCVLLAQLELEDEKLYVLDLLAYFLRWRLQDENVVAGAACNLSDLSLFFFPIISLMSSPSKTVNQSASQFLLMLEKLLVSHSTTSRDELSVQRGSSFVSKPETIIFRILQHLWLQDLSPCSFFLNINYASGNGNYGESGSKSWLSQLGKYALSFAERHKSCESISSSQEVMSTEISFLLGALAGSLVVHQSLGSYAIETLAALNSMEPKLGVPLLLAVLYYCNLLRSNIKYCDELLLKLLTMLSSLASNSAMLPLIYQTILPMLHKDSNPVLYATAIRLLCKAWEINDRVFGSLRSFLLPEYFVASRFDRTIATSLAASLRDICRKSPERGVQLILSVAACIECSVSTIRALGFQSLGYLCEADVVDFYTAWNVIAKYGQEYSTDPMIAYSLCSFLRWGAMDAEAYADASVTILQLLWDIGNCSTVNPLWRKARVTAIRALNYFEVLHMERSIPDFRDKTVKLLIRETDIQVLQVTEELQTKIIAYEHSTRQRLVKKTRAPRSRIEKLLEVFPRVICSSGKSYTARMMPGTALFHLQVNQNSNQGKSKVADDVFAKYHNMLKDVAASLYLSRNIVIALISLQSWKSFMQNWLNEYTSTLDVKASSTPLDKISKAAHNILKSMKKVAEDSIPRVAENIALAIGAFCTILPASVHPVKVMASKFLLNWLFQYEHEHLQWSAAISIGVISTCLHSTDRQQKLECVNGLIEVASDSRNILVKGACGVGLGYSCKDLLTRDVSTDNALDQGSFVLQEKSVLGKIVRTLSLTIWQLTKIPSDLLVSLSEYKPPGLEDDNTKATSEVMVKRDEDVRDDVWGVTGVIMGLGMTASALSRAGSYNAICDIKFLLTSWMTQADSLLIESSTGCQSSNMLLSTGACLVLPIVASVCRRVEKMSDNELTDLLFCYEDLISKLQLQKTSNIFHHNQLMASCVGAGSLLACILDDGLVSLDVQQVKNLLGLFKKIYSDTYPHLVHLGAFLGVVNAMGADTGCTPHHRSEIIPITFSEEKELSNINAPLLSSSCFADYLLALIQDMFLVAQDSSDSQLQAYASWAIAFLHQHLCSKVHRDEIASSMPIDQNFSKDAAILKLSTWMMQLDYSRNPSHVNTIAAVLKCLSSAPRLPKLDWGAVIRRCMKYEAHIAEFLPKDSFSKKRSLRKECVLFSLAHSNKFDQLLSLLDELTSLFRFRTLDLITQSCLLFRLLDLTRIFSSSRTKLLLEDIYEFLSSPVSSYQNYNIQQKRFLQLSCWKGLSNCLNEASLDTSEYLSGMERCMEILFGLLPAQPTAAFSKQELMLSLEWNESIVCLGNSKRVWLMDLLRISTVDRDEDSGAMLKKMLAISQLVKLGSLPLTELANLKSHMFNTQSQGMWKFFVEVTAALQSAEGSMKRQWLISVLEISCMTKFPSMALQFLGLLCGCFCKYMPFLVLDPQVVLVDLPVTLSSLLSSTKWRGVADAAVSCLWTLTVRIYNWVKTLTCDGHTPDLDIDPTEAEMSNLLMQVLLDACHNLKEFLPLKNQLMLANMVM</sequence>
<protein>
    <submittedName>
        <fullName evidence="3">Protein RST1 isoform X1</fullName>
    </submittedName>
</protein>
<dbReference type="PANTHER" id="PTHR16212">
    <property type="entry name" value="FOCADHESIN FAMILY MEMBER"/>
    <property type="match status" value="1"/>
</dbReference>
<accession>A0A9R0JPW8</accession>
<dbReference type="InterPro" id="IPR022542">
    <property type="entry name" value="FOCAD/RST1_DUF3730"/>
</dbReference>
<evidence type="ECO:0000313" key="2">
    <source>
        <dbReference type="Proteomes" id="UP000813463"/>
    </source>
</evidence>
<reference evidence="3" key="2">
    <citation type="submission" date="2025-08" db="UniProtKB">
        <authorList>
            <consortium name="RefSeq"/>
        </authorList>
    </citation>
    <scope>IDENTIFICATION</scope>
    <source>
        <tissue evidence="3">Leaf</tissue>
    </source>
</reference>
<dbReference type="InterPro" id="IPR016024">
    <property type="entry name" value="ARM-type_fold"/>
</dbReference>
<dbReference type="Pfam" id="PF12530">
    <property type="entry name" value="DUF3730"/>
    <property type="match status" value="2"/>
</dbReference>
<dbReference type="OrthoDB" id="6125419at2759"/>
<reference evidence="2" key="1">
    <citation type="journal article" date="2021" name="Nat. Commun.">
        <title>Genomic analyses provide insights into spinach domestication and the genetic basis of agronomic traits.</title>
        <authorList>
            <person name="Cai X."/>
            <person name="Sun X."/>
            <person name="Xu C."/>
            <person name="Sun H."/>
            <person name="Wang X."/>
            <person name="Ge C."/>
            <person name="Zhang Z."/>
            <person name="Wang Q."/>
            <person name="Fei Z."/>
            <person name="Jiao C."/>
            <person name="Wang Q."/>
        </authorList>
    </citation>
    <scope>NUCLEOTIDE SEQUENCE [LARGE SCALE GENOMIC DNA]</scope>
    <source>
        <strain evidence="2">cv. Varoflay</strain>
    </source>
</reference>
<evidence type="ECO:0000259" key="1">
    <source>
        <dbReference type="Pfam" id="PF12530"/>
    </source>
</evidence>
<dbReference type="RefSeq" id="XP_021842741.1">
    <property type="nucleotide sequence ID" value="XM_021987049.2"/>
</dbReference>
<organism evidence="2 3">
    <name type="scientific">Spinacia oleracea</name>
    <name type="common">Spinach</name>
    <dbReference type="NCBI Taxonomy" id="3562"/>
    <lineage>
        <taxon>Eukaryota</taxon>
        <taxon>Viridiplantae</taxon>
        <taxon>Streptophyta</taxon>
        <taxon>Embryophyta</taxon>
        <taxon>Tracheophyta</taxon>
        <taxon>Spermatophyta</taxon>
        <taxon>Magnoliopsida</taxon>
        <taxon>eudicotyledons</taxon>
        <taxon>Gunneridae</taxon>
        <taxon>Pentapetalae</taxon>
        <taxon>Caryophyllales</taxon>
        <taxon>Chenopodiaceae</taxon>
        <taxon>Chenopodioideae</taxon>
        <taxon>Anserineae</taxon>
        <taxon>Spinacia</taxon>
    </lineage>
</organism>
<dbReference type="Proteomes" id="UP000813463">
    <property type="component" value="Chromosome 4"/>
</dbReference>
<name>A0A9R0JPW8_SPIOL</name>
<feature type="domain" description="DUF3730" evidence="1">
    <location>
        <begin position="542"/>
        <end position="758"/>
    </location>
</feature>
<dbReference type="PANTHER" id="PTHR16212:SF4">
    <property type="entry name" value="FOCADHESIN"/>
    <property type="match status" value="1"/>
</dbReference>
<proteinExistence type="predicted"/>
<feature type="domain" description="DUF3730" evidence="1">
    <location>
        <begin position="82"/>
        <end position="359"/>
    </location>
</feature>
<dbReference type="KEGG" id="soe:110782796"/>
<gene>
    <name evidence="3" type="primary">LOC110782796</name>
</gene>
<dbReference type="InterPro" id="IPR045163">
    <property type="entry name" value="Focadhesin/RST1"/>
</dbReference>
<dbReference type="SUPFAM" id="SSF48371">
    <property type="entry name" value="ARM repeat"/>
    <property type="match status" value="1"/>
</dbReference>
<dbReference type="GO" id="GO:0060147">
    <property type="term" value="P:regulation of post-transcriptional gene silencing"/>
    <property type="evidence" value="ECO:0007669"/>
    <property type="project" value="InterPro"/>
</dbReference>
<dbReference type="GeneID" id="110782796"/>